<dbReference type="InterPro" id="IPR003593">
    <property type="entry name" value="AAA+_ATPase"/>
</dbReference>
<evidence type="ECO:0000259" key="7">
    <source>
        <dbReference type="PROSITE" id="PS50045"/>
    </source>
</evidence>
<dbReference type="Gene3D" id="1.10.10.60">
    <property type="entry name" value="Homeodomain-like"/>
    <property type="match status" value="1"/>
</dbReference>
<dbReference type="Gene3D" id="1.10.8.60">
    <property type="match status" value="1"/>
</dbReference>
<protein>
    <submittedName>
        <fullName evidence="9">Sigma-54 dependent transcriptional regulator</fullName>
    </submittedName>
</protein>
<dbReference type="InterPro" id="IPR002078">
    <property type="entry name" value="Sigma_54_int"/>
</dbReference>
<keyword evidence="1" id="KW-0547">Nucleotide-binding</keyword>
<feature type="domain" description="Sigma-54 factor interaction" evidence="7">
    <location>
        <begin position="165"/>
        <end position="394"/>
    </location>
</feature>
<dbReference type="Proteomes" id="UP001446205">
    <property type="component" value="Unassembled WGS sequence"/>
</dbReference>
<keyword evidence="4" id="KW-0238">DNA-binding</keyword>
<proteinExistence type="predicted"/>
<organism evidence="9 10">
    <name type="scientific">Thermithiobacillus plumbiphilus</name>
    <dbReference type="NCBI Taxonomy" id="1729899"/>
    <lineage>
        <taxon>Bacteria</taxon>
        <taxon>Pseudomonadati</taxon>
        <taxon>Pseudomonadota</taxon>
        <taxon>Acidithiobacillia</taxon>
        <taxon>Acidithiobacillales</taxon>
        <taxon>Thermithiobacillaceae</taxon>
        <taxon>Thermithiobacillus</taxon>
    </lineage>
</organism>
<dbReference type="InterPro" id="IPR009057">
    <property type="entry name" value="Homeodomain-like_sf"/>
</dbReference>
<reference evidence="9 10" key="1">
    <citation type="submission" date="2024-04" db="EMBL/GenBank/DDBJ databases">
        <authorList>
            <person name="Abashina T."/>
            <person name="Shaikin A."/>
        </authorList>
    </citation>
    <scope>NUCLEOTIDE SEQUENCE [LARGE SCALE GENOMIC DNA]</scope>
    <source>
        <strain evidence="9 10">AAFK</strain>
    </source>
</reference>
<dbReference type="Pfam" id="PF25601">
    <property type="entry name" value="AAA_lid_14"/>
    <property type="match status" value="1"/>
</dbReference>
<dbReference type="PROSITE" id="PS50045">
    <property type="entry name" value="SIGMA54_INTERACT_4"/>
    <property type="match status" value="1"/>
</dbReference>
<keyword evidence="6" id="KW-0597">Phosphoprotein</keyword>
<dbReference type="InterPro" id="IPR025943">
    <property type="entry name" value="Sigma_54_int_dom_ATP-bd_2"/>
</dbReference>
<evidence type="ECO:0000313" key="10">
    <source>
        <dbReference type="Proteomes" id="UP001446205"/>
    </source>
</evidence>
<dbReference type="SMART" id="SM00382">
    <property type="entry name" value="AAA"/>
    <property type="match status" value="1"/>
</dbReference>
<accession>A0ABU9DAN4</accession>
<dbReference type="InterPro" id="IPR058031">
    <property type="entry name" value="AAA_lid_NorR"/>
</dbReference>
<comment type="caution">
    <text evidence="9">The sequence shown here is derived from an EMBL/GenBank/DDBJ whole genome shotgun (WGS) entry which is preliminary data.</text>
</comment>
<dbReference type="CDD" id="cd00009">
    <property type="entry name" value="AAA"/>
    <property type="match status" value="1"/>
</dbReference>
<dbReference type="InterPro" id="IPR027417">
    <property type="entry name" value="P-loop_NTPase"/>
</dbReference>
<evidence type="ECO:0000256" key="3">
    <source>
        <dbReference type="ARBA" id="ARBA00023015"/>
    </source>
</evidence>
<dbReference type="Pfam" id="PF00158">
    <property type="entry name" value="Sigma54_activat"/>
    <property type="match status" value="1"/>
</dbReference>
<dbReference type="PRINTS" id="PR01590">
    <property type="entry name" value="HTHFIS"/>
</dbReference>
<evidence type="ECO:0000256" key="2">
    <source>
        <dbReference type="ARBA" id="ARBA00022840"/>
    </source>
</evidence>
<dbReference type="InterPro" id="IPR025662">
    <property type="entry name" value="Sigma_54_int_dom_ATP-bd_1"/>
</dbReference>
<evidence type="ECO:0000313" key="9">
    <source>
        <dbReference type="EMBL" id="MEK8089518.1"/>
    </source>
</evidence>
<dbReference type="SMART" id="SM00448">
    <property type="entry name" value="REC"/>
    <property type="match status" value="1"/>
</dbReference>
<dbReference type="PROSITE" id="PS00675">
    <property type="entry name" value="SIGMA54_INTERACT_1"/>
    <property type="match status" value="1"/>
</dbReference>
<dbReference type="PROSITE" id="PS50110">
    <property type="entry name" value="RESPONSE_REGULATORY"/>
    <property type="match status" value="1"/>
</dbReference>
<evidence type="ECO:0000256" key="6">
    <source>
        <dbReference type="PROSITE-ProRule" id="PRU00169"/>
    </source>
</evidence>
<dbReference type="Pfam" id="PF02954">
    <property type="entry name" value="HTH_8"/>
    <property type="match status" value="1"/>
</dbReference>
<keyword evidence="2" id="KW-0067">ATP-binding</keyword>
<keyword evidence="3" id="KW-0805">Transcription regulation</keyword>
<dbReference type="Gene3D" id="3.40.50.300">
    <property type="entry name" value="P-loop containing nucleotide triphosphate hydrolases"/>
    <property type="match status" value="1"/>
</dbReference>
<dbReference type="InterPro" id="IPR025944">
    <property type="entry name" value="Sigma_54_int_dom_CS"/>
</dbReference>
<sequence length="474" mass="53245">MKVHVASLENSESAEVPAQHKQPVILVVEDDSNMRKLILAVLGESELDFCTVSLENATEAMDYIETHNVAVIVTDLRMPGPDGITLLKFVKSRDLAIQVVLVTGFGTVESAIDALKEGAFDFVQKPFDIIKLRNVVENALKFYLVATENQRLKRANLVYSEGADLIGQSQARERLEKIINAAANYDCTVLISGESGSGKEVVARQIHLRGSRADKPFIAINCAAIPETLVESELFGYRKGAFTGADRNKPGMFEFANGGTLFLDEINNAPLSLQAKLLRVIQDGSFFAAGATEATQVNVRVVAATNRPIHKMVEEKSFREDLYYRLSVLEISVPPLRERREDISVLAYYFLNKHGTRLGKKIKGLNNAVMSELMRYDWPGNVRELENVIQRMIIMAESDHIEPNVLPRQFYMDDMPARRALDYMPLQKLDDIEAYFIKKTLRETRGDRSLASEILGIDKSTLWRKIKRYGIEEA</sequence>
<keyword evidence="5" id="KW-0804">Transcription</keyword>
<dbReference type="Pfam" id="PF00072">
    <property type="entry name" value="Response_reg"/>
    <property type="match status" value="1"/>
</dbReference>
<feature type="domain" description="Response regulatory" evidence="8">
    <location>
        <begin position="24"/>
        <end position="140"/>
    </location>
</feature>
<evidence type="ECO:0000256" key="4">
    <source>
        <dbReference type="ARBA" id="ARBA00023125"/>
    </source>
</evidence>
<dbReference type="RefSeq" id="WP_341370575.1">
    <property type="nucleotide sequence ID" value="NZ_JBBPCO010000006.1"/>
</dbReference>
<dbReference type="PANTHER" id="PTHR32071:SF119">
    <property type="entry name" value="SIGMA L-DEPENDENT TRANSCRIPTIONAL REGULATOR YPLP-RELATED"/>
    <property type="match status" value="1"/>
</dbReference>
<dbReference type="PROSITE" id="PS00688">
    <property type="entry name" value="SIGMA54_INTERACT_3"/>
    <property type="match status" value="1"/>
</dbReference>
<name>A0ABU9DAN4_9PROT</name>
<dbReference type="PANTHER" id="PTHR32071">
    <property type="entry name" value="TRANSCRIPTIONAL REGULATORY PROTEIN"/>
    <property type="match status" value="1"/>
</dbReference>
<dbReference type="InterPro" id="IPR011006">
    <property type="entry name" value="CheY-like_superfamily"/>
</dbReference>
<dbReference type="InterPro" id="IPR002197">
    <property type="entry name" value="HTH_Fis"/>
</dbReference>
<feature type="modified residue" description="4-aspartylphosphate" evidence="6">
    <location>
        <position position="75"/>
    </location>
</feature>
<dbReference type="Gene3D" id="3.40.50.2300">
    <property type="match status" value="1"/>
</dbReference>
<evidence type="ECO:0000259" key="8">
    <source>
        <dbReference type="PROSITE" id="PS50110"/>
    </source>
</evidence>
<evidence type="ECO:0000256" key="1">
    <source>
        <dbReference type="ARBA" id="ARBA00022741"/>
    </source>
</evidence>
<dbReference type="SUPFAM" id="SSF52540">
    <property type="entry name" value="P-loop containing nucleoside triphosphate hydrolases"/>
    <property type="match status" value="1"/>
</dbReference>
<dbReference type="SUPFAM" id="SSF52172">
    <property type="entry name" value="CheY-like"/>
    <property type="match status" value="1"/>
</dbReference>
<keyword evidence="10" id="KW-1185">Reference proteome</keyword>
<dbReference type="InterPro" id="IPR001789">
    <property type="entry name" value="Sig_transdc_resp-reg_receiver"/>
</dbReference>
<dbReference type="PROSITE" id="PS00676">
    <property type="entry name" value="SIGMA54_INTERACT_2"/>
    <property type="match status" value="1"/>
</dbReference>
<evidence type="ECO:0000256" key="5">
    <source>
        <dbReference type="ARBA" id="ARBA00023163"/>
    </source>
</evidence>
<dbReference type="SUPFAM" id="SSF46689">
    <property type="entry name" value="Homeodomain-like"/>
    <property type="match status" value="1"/>
</dbReference>
<dbReference type="EMBL" id="JBBPCO010000006">
    <property type="protein sequence ID" value="MEK8089518.1"/>
    <property type="molecule type" value="Genomic_DNA"/>
</dbReference>
<gene>
    <name evidence="9" type="ORF">WOB96_07035</name>
</gene>